<evidence type="ECO:0000256" key="1">
    <source>
        <dbReference type="ARBA" id="ARBA00004141"/>
    </source>
</evidence>
<feature type="transmembrane region" description="Helical" evidence="9">
    <location>
        <begin position="81"/>
        <end position="102"/>
    </location>
</feature>
<evidence type="ECO:0000256" key="9">
    <source>
        <dbReference type="SAM" id="Phobius"/>
    </source>
</evidence>
<name>A0ABV6KZV7_9BACI</name>
<keyword evidence="5 9" id="KW-1133">Transmembrane helix</keyword>
<keyword evidence="4" id="KW-0769">Symport</keyword>
<feature type="transmembrane region" description="Helical" evidence="9">
    <location>
        <begin position="362"/>
        <end position="387"/>
    </location>
</feature>
<dbReference type="InterPro" id="IPR001991">
    <property type="entry name" value="Na-dicarboxylate_symporter"/>
</dbReference>
<dbReference type="PANTHER" id="PTHR11958">
    <property type="entry name" value="SODIUM/DICARBOXYLATE SYMPORTER-RELATED"/>
    <property type="match status" value="1"/>
</dbReference>
<dbReference type="InterPro" id="IPR018107">
    <property type="entry name" value="Na-dicarboxylate_symporter_CS"/>
</dbReference>
<dbReference type="InterPro" id="IPR036458">
    <property type="entry name" value="Na:dicarbo_symporter_sf"/>
</dbReference>
<evidence type="ECO:0000256" key="7">
    <source>
        <dbReference type="ARBA" id="ARBA00023180"/>
    </source>
</evidence>
<evidence type="ECO:0000313" key="10">
    <source>
        <dbReference type="EMBL" id="MFC0477388.1"/>
    </source>
</evidence>
<keyword evidence="2" id="KW-0813">Transport</keyword>
<evidence type="ECO:0000256" key="6">
    <source>
        <dbReference type="ARBA" id="ARBA00023136"/>
    </source>
</evidence>
<dbReference type="InterPro" id="IPR050746">
    <property type="entry name" value="DAACS"/>
</dbReference>
<evidence type="ECO:0000256" key="8">
    <source>
        <dbReference type="SAM" id="MobiDB-lite"/>
    </source>
</evidence>
<feature type="transmembrane region" description="Helical" evidence="9">
    <location>
        <begin position="339"/>
        <end position="356"/>
    </location>
</feature>
<evidence type="ECO:0000256" key="3">
    <source>
        <dbReference type="ARBA" id="ARBA00022692"/>
    </source>
</evidence>
<evidence type="ECO:0000256" key="2">
    <source>
        <dbReference type="ARBA" id="ARBA00022448"/>
    </source>
</evidence>
<comment type="caution">
    <text evidence="10">The sequence shown here is derived from an EMBL/GenBank/DDBJ whole genome shotgun (WGS) entry which is preliminary data.</text>
</comment>
<feature type="transmembrane region" description="Helical" evidence="9">
    <location>
        <begin position="47"/>
        <end position="69"/>
    </location>
</feature>
<evidence type="ECO:0000256" key="5">
    <source>
        <dbReference type="ARBA" id="ARBA00022989"/>
    </source>
</evidence>
<reference evidence="10 11" key="1">
    <citation type="submission" date="2024-09" db="EMBL/GenBank/DDBJ databases">
        <authorList>
            <person name="Sun Q."/>
            <person name="Mori K."/>
        </authorList>
    </citation>
    <scope>NUCLEOTIDE SEQUENCE [LARGE SCALE GENOMIC DNA]</scope>
    <source>
        <strain evidence="10 11">CGMCC 1.9126</strain>
    </source>
</reference>
<dbReference type="PANTHER" id="PTHR11958:SF63">
    <property type="entry name" value="AMINO ACID TRANSPORTER"/>
    <property type="match status" value="1"/>
</dbReference>
<keyword evidence="3 9" id="KW-0812">Transmembrane</keyword>
<proteinExistence type="predicted"/>
<feature type="region of interest" description="Disordered" evidence="8">
    <location>
        <begin position="113"/>
        <end position="132"/>
    </location>
</feature>
<dbReference type="EMBL" id="JBHLUU010000121">
    <property type="protein sequence ID" value="MFC0477388.1"/>
    <property type="molecule type" value="Genomic_DNA"/>
</dbReference>
<feature type="transmembrane region" description="Helical" evidence="9">
    <location>
        <begin position="230"/>
        <end position="253"/>
    </location>
</feature>
<evidence type="ECO:0000313" key="11">
    <source>
        <dbReference type="Proteomes" id="UP001589738"/>
    </source>
</evidence>
<dbReference type="PRINTS" id="PR00173">
    <property type="entry name" value="EDTRNSPORT"/>
</dbReference>
<feature type="transmembrane region" description="Helical" evidence="9">
    <location>
        <begin position="196"/>
        <end position="218"/>
    </location>
</feature>
<dbReference type="PROSITE" id="PS00713">
    <property type="entry name" value="NA_DICARBOXYL_SYMP_1"/>
    <property type="match status" value="1"/>
</dbReference>
<keyword evidence="6 9" id="KW-0472">Membrane</keyword>
<dbReference type="Proteomes" id="UP001589738">
    <property type="component" value="Unassembled WGS sequence"/>
</dbReference>
<sequence length="428" mass="44662">MKLATRTLIAILLGILTGLGLSIYTPGIYEILNNYIFAPVGELFIKAIKMVVVPLVFSAVVTSIASAGTPKKLGQMGLTTISLFVITTIIACTIGILTAIAVGPGKNVQLPDTASLEQGENGGHGSSTSGSEEVPTIRETLLDIIPSNPIEAMASGNMLQVLTFSLLFGIALALVGEKGQTIKHFISQLNEVMMKLVLIFMKVIPFAAFSLVATAMGTAGLDLVGSMAKYVVSIVLGLVIYVVLTYGSMISFFSNLRPVAFLRQMIPAMGTAFATSSSAASLPITKSCCEEGLKISKNVSAFVLPLGMTMNMNGASLSHGVAAVFVAQLNGIELGLMQYLTIILISLLASVGAPAIPGGGIVSLSMIFLAVGLPIDGVGIAIILGLWRLVDMPLTSVNVLGDAVCASVIDRRMNKIPEVVQSNETLKA</sequence>
<feature type="transmembrane region" description="Helical" evidence="9">
    <location>
        <begin position="158"/>
        <end position="175"/>
    </location>
</feature>
<keyword evidence="7" id="KW-0325">Glycoprotein</keyword>
<gene>
    <name evidence="10" type="ORF">ACFFHF_19515</name>
</gene>
<comment type="subcellular location">
    <subcellularLocation>
        <location evidence="1">Membrane</location>
        <topology evidence="1">Multi-pass membrane protein</topology>
    </subcellularLocation>
</comment>
<organism evidence="10 11">
    <name type="scientific">Robertmurraya beringensis</name>
    <dbReference type="NCBI Taxonomy" id="641660"/>
    <lineage>
        <taxon>Bacteria</taxon>
        <taxon>Bacillati</taxon>
        <taxon>Bacillota</taxon>
        <taxon>Bacilli</taxon>
        <taxon>Bacillales</taxon>
        <taxon>Bacillaceae</taxon>
        <taxon>Robertmurraya</taxon>
    </lineage>
</organism>
<dbReference type="Pfam" id="PF00375">
    <property type="entry name" value="SDF"/>
    <property type="match status" value="1"/>
</dbReference>
<keyword evidence="11" id="KW-1185">Reference proteome</keyword>
<dbReference type="SUPFAM" id="SSF118215">
    <property type="entry name" value="Proton glutamate symport protein"/>
    <property type="match status" value="1"/>
</dbReference>
<feature type="transmembrane region" description="Helical" evidence="9">
    <location>
        <begin position="304"/>
        <end position="327"/>
    </location>
</feature>
<evidence type="ECO:0000256" key="4">
    <source>
        <dbReference type="ARBA" id="ARBA00022847"/>
    </source>
</evidence>
<accession>A0ABV6KZV7</accession>
<dbReference type="Gene3D" id="1.10.3860.10">
    <property type="entry name" value="Sodium:dicarboxylate symporter"/>
    <property type="match status" value="1"/>
</dbReference>
<dbReference type="RefSeq" id="WP_160548476.1">
    <property type="nucleotide sequence ID" value="NZ_JBHLUU010000121.1"/>
</dbReference>
<feature type="transmembrane region" description="Helical" evidence="9">
    <location>
        <begin position="7"/>
        <end position="27"/>
    </location>
</feature>
<protein>
    <submittedName>
        <fullName evidence="10">Dicarboxylate/amino acid:cation symporter</fullName>
    </submittedName>
</protein>